<proteinExistence type="predicted"/>
<reference evidence="1" key="1">
    <citation type="submission" date="2021-02" db="EMBL/GenBank/DDBJ databases">
        <authorList>
            <person name="Dougan E. K."/>
            <person name="Rhodes N."/>
            <person name="Thang M."/>
            <person name="Chan C."/>
        </authorList>
    </citation>
    <scope>NUCLEOTIDE SEQUENCE</scope>
</reference>
<organism evidence="1 2">
    <name type="scientific">Symbiodinium pilosum</name>
    <name type="common">Dinoflagellate</name>
    <dbReference type="NCBI Taxonomy" id="2952"/>
    <lineage>
        <taxon>Eukaryota</taxon>
        <taxon>Sar</taxon>
        <taxon>Alveolata</taxon>
        <taxon>Dinophyceae</taxon>
        <taxon>Suessiales</taxon>
        <taxon>Symbiodiniaceae</taxon>
        <taxon>Symbiodinium</taxon>
    </lineage>
</organism>
<evidence type="ECO:0000313" key="2">
    <source>
        <dbReference type="Proteomes" id="UP000649617"/>
    </source>
</evidence>
<dbReference type="AlphaFoldDB" id="A0A812XMI0"/>
<dbReference type="Proteomes" id="UP000649617">
    <property type="component" value="Unassembled WGS sequence"/>
</dbReference>
<name>A0A812XMI0_SYMPI</name>
<evidence type="ECO:0000313" key="1">
    <source>
        <dbReference type="EMBL" id="CAE7732752.1"/>
    </source>
</evidence>
<keyword evidence="2" id="KW-1185">Reference proteome</keyword>
<sequence>MRLLFWKFCANALPGSRGVAFGGFLTFVGISELAQACVTVRSTLQIGDDGGAHVTFTDCHNKEHVFAGGALNVEEGLTVVSGTLEIARSSSVAGGVYDVGGGGLHIANGDLQQDGGRIKLWSSATKGSGGGLRIQSGGLHQHSGEISCRNCSAEHNGGCLAIEGEIKDVARSGVNSSGSITAEGCTAASGGAMAVHRSVWSFGNMIFKGCRAVDSGLAAI</sequence>
<evidence type="ECO:0008006" key="3">
    <source>
        <dbReference type="Google" id="ProtNLM"/>
    </source>
</evidence>
<comment type="caution">
    <text evidence="1">The sequence shown here is derived from an EMBL/GenBank/DDBJ whole genome shotgun (WGS) entry which is preliminary data.</text>
</comment>
<accession>A0A812XMI0</accession>
<gene>
    <name evidence="1" type="ORF">SPIL2461_LOCUS21051</name>
</gene>
<dbReference type="EMBL" id="CAJNIZ010045866">
    <property type="protein sequence ID" value="CAE7732752.1"/>
    <property type="molecule type" value="Genomic_DNA"/>
</dbReference>
<dbReference type="OrthoDB" id="432246at2759"/>
<protein>
    <recommendedName>
        <fullName evidence="3">Right handed beta helix domain-containing protein</fullName>
    </recommendedName>
</protein>